<dbReference type="AlphaFoldDB" id="A0A8H4CMM2"/>
<evidence type="ECO:0000256" key="1">
    <source>
        <dbReference type="SAM" id="MobiDB-lite"/>
    </source>
</evidence>
<reference evidence="4" key="1">
    <citation type="journal article" date="2020" name="Phytopathology">
        <title>Genome sequence and comparative analysis of Colletotrichum gloeosporioides isolated from Liriodendron leaves.</title>
        <authorList>
            <person name="Fu F.F."/>
            <person name="Hao Z."/>
            <person name="Wang P."/>
            <person name="Lu Y."/>
            <person name="Xue L.J."/>
            <person name="Wei G."/>
            <person name="Tian Y."/>
            <person name="Baishi H."/>
            <person name="Xu H."/>
            <person name="Shi J."/>
            <person name="Cheng T."/>
            <person name="Wang G."/>
            <person name="Yi Y."/>
            <person name="Chen J."/>
        </authorList>
    </citation>
    <scope>NUCLEOTIDE SEQUENCE</scope>
    <source>
        <strain evidence="4">Lc1</strain>
    </source>
</reference>
<organism evidence="4 5">
    <name type="scientific">Colletotrichum gloeosporioides</name>
    <name type="common">Anthracnose fungus</name>
    <name type="synonym">Glomerella cingulata</name>
    <dbReference type="NCBI Taxonomy" id="474922"/>
    <lineage>
        <taxon>Eukaryota</taxon>
        <taxon>Fungi</taxon>
        <taxon>Dikarya</taxon>
        <taxon>Ascomycota</taxon>
        <taxon>Pezizomycotina</taxon>
        <taxon>Sordariomycetes</taxon>
        <taxon>Hypocreomycetidae</taxon>
        <taxon>Glomerellales</taxon>
        <taxon>Glomerellaceae</taxon>
        <taxon>Colletotrichum</taxon>
        <taxon>Colletotrichum gloeosporioides species complex</taxon>
    </lineage>
</organism>
<feature type="region of interest" description="Disordered" evidence="1">
    <location>
        <begin position="36"/>
        <end position="163"/>
    </location>
</feature>
<evidence type="ECO:0000256" key="2">
    <source>
        <dbReference type="SAM" id="SignalP"/>
    </source>
</evidence>
<feature type="compositionally biased region" description="Low complexity" evidence="1">
    <location>
        <begin position="111"/>
        <end position="125"/>
    </location>
</feature>
<keyword evidence="2" id="KW-0732">Signal</keyword>
<evidence type="ECO:0000313" key="4">
    <source>
        <dbReference type="EMBL" id="KAF3806680.1"/>
    </source>
</evidence>
<feature type="compositionally biased region" description="Basic and acidic residues" evidence="1">
    <location>
        <begin position="36"/>
        <end position="49"/>
    </location>
</feature>
<gene>
    <name evidence="4" type="ORF">GCG54_00000046</name>
</gene>
<proteinExistence type="predicted"/>
<feature type="domain" description="DUF7732" evidence="3">
    <location>
        <begin position="170"/>
        <end position="293"/>
    </location>
</feature>
<protein>
    <recommendedName>
        <fullName evidence="3">DUF7732 domain-containing protein</fullName>
    </recommendedName>
</protein>
<dbReference type="EMBL" id="WVTB01000033">
    <property type="protein sequence ID" value="KAF3806680.1"/>
    <property type="molecule type" value="Genomic_DNA"/>
</dbReference>
<dbReference type="PANTHER" id="PTHR42091:SF1">
    <property type="entry name" value="CONSERVED GLYCINE-RICH PROTEIN (AFU_ORTHOLOGUE AFUA_7G02440)"/>
    <property type="match status" value="1"/>
</dbReference>
<feature type="compositionally biased region" description="Gly residues" evidence="1">
    <location>
        <begin position="55"/>
        <end position="110"/>
    </location>
</feature>
<sequence>MRVDLTVVALTLLAPVWAAALEPGLHASDVSFLAPVEERDSNANEDEKLWKRKGGGGGGGGRGGGSSSGGSRSGGSSSSGGGSRSGGSSSGGSRSGGSRSGSGSGSGTGSSGSSSGGSSSSRTGGSSSGGRSGSSGASGTGGSARGGSRDSSGGSTKTGSGPAPAYGGSYGGGAKVPYAAGASRGPGSIAPFLLIGGGLAFWPGLWLAGAHMYPYSHPYRFYNQSARENQTKPIMCGCADHQPCACDENNSTEYMNALLGNGSYQGLNQSVVTKGIYNNTDTILINGTLPNGTTASGGSDDVGTTSAAFRAVSEALGFWPMLAVVLVTVFAA</sequence>
<dbReference type="RefSeq" id="XP_045265839.1">
    <property type="nucleotide sequence ID" value="XM_045400189.1"/>
</dbReference>
<accession>A0A8H4CMM2</accession>
<feature type="compositionally biased region" description="Low complexity" evidence="1">
    <location>
        <begin position="149"/>
        <end position="163"/>
    </location>
</feature>
<feature type="signal peptide" evidence="2">
    <location>
        <begin position="1"/>
        <end position="18"/>
    </location>
</feature>
<keyword evidence="5" id="KW-1185">Reference proteome</keyword>
<evidence type="ECO:0000259" key="3">
    <source>
        <dbReference type="Pfam" id="PF24866"/>
    </source>
</evidence>
<feature type="chain" id="PRO_5034516854" description="DUF7732 domain-containing protein" evidence="2">
    <location>
        <begin position="19"/>
        <end position="332"/>
    </location>
</feature>
<evidence type="ECO:0000313" key="5">
    <source>
        <dbReference type="Proteomes" id="UP000613401"/>
    </source>
</evidence>
<dbReference type="PANTHER" id="PTHR42091">
    <property type="entry name" value="CONSERVED GLYCINE-RICH PROTEIN (AFU_ORTHOLOGUE AFUA_7G02440)"/>
    <property type="match status" value="1"/>
</dbReference>
<reference evidence="4" key="2">
    <citation type="submission" date="2020-03" db="EMBL/GenBank/DDBJ databases">
        <authorList>
            <person name="Fu F.-F."/>
            <person name="Chen J."/>
        </authorList>
    </citation>
    <scope>NUCLEOTIDE SEQUENCE</scope>
    <source>
        <strain evidence="4">Lc1</strain>
    </source>
</reference>
<dbReference type="GeneID" id="69007219"/>
<dbReference type="Pfam" id="PF24866">
    <property type="entry name" value="DUF7732"/>
    <property type="match status" value="1"/>
</dbReference>
<feature type="compositionally biased region" description="Gly residues" evidence="1">
    <location>
        <begin position="126"/>
        <end position="145"/>
    </location>
</feature>
<comment type="caution">
    <text evidence="4">The sequence shown here is derived from an EMBL/GenBank/DDBJ whole genome shotgun (WGS) entry which is preliminary data.</text>
</comment>
<name>A0A8H4CMM2_COLGL</name>
<dbReference type="Proteomes" id="UP000613401">
    <property type="component" value="Unassembled WGS sequence"/>
</dbReference>
<dbReference type="InterPro" id="IPR056634">
    <property type="entry name" value="DUF7732"/>
</dbReference>